<accession>A0ABT4D9W5</accession>
<name>A0ABT4D9W5_9CLOT</name>
<protein>
    <submittedName>
        <fullName evidence="1">Uncharacterized protein</fullName>
    </submittedName>
</protein>
<comment type="caution">
    <text evidence="1">The sequence shown here is derived from an EMBL/GenBank/DDBJ whole genome shotgun (WGS) entry which is preliminary data.</text>
</comment>
<evidence type="ECO:0000313" key="2">
    <source>
        <dbReference type="Proteomes" id="UP001144612"/>
    </source>
</evidence>
<dbReference type="Proteomes" id="UP001144612">
    <property type="component" value="Unassembled WGS sequence"/>
</dbReference>
<proteinExistence type="predicted"/>
<dbReference type="EMBL" id="JAPQFJ010000010">
    <property type="protein sequence ID" value="MCY6959075.1"/>
    <property type="molecule type" value="Genomic_DNA"/>
</dbReference>
<reference evidence="1" key="1">
    <citation type="submission" date="2022-12" db="EMBL/GenBank/DDBJ databases">
        <title>Clostridium sp. nov., isolated from industrial wastewater.</title>
        <authorList>
            <person name="Jiayan W."/>
        </authorList>
    </citation>
    <scope>NUCLEOTIDE SEQUENCE</scope>
    <source>
        <strain evidence="1">ZC22-4</strain>
    </source>
</reference>
<dbReference type="RefSeq" id="WP_268061497.1">
    <property type="nucleotide sequence ID" value="NZ_JAPQFJ010000010.1"/>
</dbReference>
<keyword evidence="2" id="KW-1185">Reference proteome</keyword>
<organism evidence="1 2">
    <name type="scientific">Clostridium brassicae</name>
    <dbReference type="NCBI Taxonomy" id="2999072"/>
    <lineage>
        <taxon>Bacteria</taxon>
        <taxon>Bacillati</taxon>
        <taxon>Bacillota</taxon>
        <taxon>Clostridia</taxon>
        <taxon>Eubacteriales</taxon>
        <taxon>Clostridiaceae</taxon>
        <taxon>Clostridium</taxon>
    </lineage>
</organism>
<evidence type="ECO:0000313" key="1">
    <source>
        <dbReference type="EMBL" id="MCY6959075.1"/>
    </source>
</evidence>
<sequence>MDNIVHITIPMKIEDINKHEIAELAQRLFLIGAIDKNIYTQIQQSIGCI</sequence>
<gene>
    <name evidence="1" type="ORF">OW729_10705</name>
</gene>